<dbReference type="GeneID" id="94423736"/>
<keyword evidence="3" id="KW-1185">Reference proteome</keyword>
<protein>
    <submittedName>
        <fullName evidence="2">60 kDa inner membrane protein</fullName>
    </submittedName>
</protein>
<feature type="compositionally biased region" description="Basic and acidic residues" evidence="1">
    <location>
        <begin position="339"/>
        <end position="372"/>
    </location>
</feature>
<dbReference type="VEuPathDB" id="ToxoDB:CSUI_000291"/>
<evidence type="ECO:0000313" key="3">
    <source>
        <dbReference type="Proteomes" id="UP000221165"/>
    </source>
</evidence>
<accession>A0A2C6LH06</accession>
<feature type="compositionally biased region" description="Polar residues" evidence="1">
    <location>
        <begin position="269"/>
        <end position="280"/>
    </location>
</feature>
<evidence type="ECO:0000313" key="2">
    <source>
        <dbReference type="EMBL" id="PHJ25852.1"/>
    </source>
</evidence>
<dbReference type="RefSeq" id="XP_067927498.1">
    <property type="nucleotide sequence ID" value="XM_068060525.1"/>
</dbReference>
<evidence type="ECO:0000256" key="1">
    <source>
        <dbReference type="SAM" id="MobiDB-lite"/>
    </source>
</evidence>
<sequence>MPRRARPSLGRAGLGFHSFVPSPLSGRRSFSATSSRARCPPNLSKRERILHSSHEKHFLFGSRHPVNCPSSSSLCRASSTHCGFPLNGIPQEVSPNRLLSQELELPLDCSPCSPTAPTSFSPTPSTSFFLSFSHSASFLRSHSTYRPRSLASPSITSRSITSSSARICRPMKGNSSQTFFSSSLYPSVSSSRIPHRRSLVDTSLFTPCCRHNRYISATISCASLPLSRSRRRPISFLAVPLFSTCTVGGQRSFFSFSLSSLLATTDTSKIGQETPSNSVPQKKPAGSSEAAESGAIVMNSSDTEDTTVDLRRSSPSVHTPETAPEDSQGLPARDSAVVVEEKERDLSHATKEDRNEAPKIEENGQGKNHLEEYFLSPSGYDGPGDGSYRSALLQRIKEATADWASEGRMNSFVSDALASYKATVDLPWSVALPLLGCCLRIVTLPFAISAERDLRVRGLYGGELLERFKAAEEAKKKHGLGSPEWVKTQGKLKSFCKAHDLSVVPLSSLQLLFIAILVGCTSTALKYGHQ</sequence>
<organism evidence="2 3">
    <name type="scientific">Cystoisospora suis</name>
    <dbReference type="NCBI Taxonomy" id="483139"/>
    <lineage>
        <taxon>Eukaryota</taxon>
        <taxon>Sar</taxon>
        <taxon>Alveolata</taxon>
        <taxon>Apicomplexa</taxon>
        <taxon>Conoidasida</taxon>
        <taxon>Coccidia</taxon>
        <taxon>Eucoccidiorida</taxon>
        <taxon>Eimeriorina</taxon>
        <taxon>Sarcocystidae</taxon>
        <taxon>Cystoisospora</taxon>
    </lineage>
</organism>
<dbReference type="OrthoDB" id="333133at2759"/>
<name>A0A2C6LH06_9APIC</name>
<dbReference type="Proteomes" id="UP000221165">
    <property type="component" value="Unassembled WGS sequence"/>
</dbReference>
<reference evidence="2 3" key="1">
    <citation type="journal article" date="2017" name="Int. J. Parasitol.">
        <title>The genome of the protozoan parasite Cystoisospora suis and a reverse vaccinology approach to identify vaccine candidates.</title>
        <authorList>
            <person name="Palmieri N."/>
            <person name="Shrestha A."/>
            <person name="Ruttkowski B."/>
            <person name="Beck T."/>
            <person name="Vogl C."/>
            <person name="Tomley F."/>
            <person name="Blake D.P."/>
            <person name="Joachim A."/>
        </authorList>
    </citation>
    <scope>NUCLEOTIDE SEQUENCE [LARGE SCALE GENOMIC DNA]</scope>
    <source>
        <strain evidence="2 3">Wien I</strain>
    </source>
</reference>
<gene>
    <name evidence="2" type="ORF">CSUI_000291</name>
</gene>
<dbReference type="EMBL" id="MIGC01000119">
    <property type="protein sequence ID" value="PHJ25852.1"/>
    <property type="molecule type" value="Genomic_DNA"/>
</dbReference>
<dbReference type="AlphaFoldDB" id="A0A2C6LH06"/>
<comment type="caution">
    <text evidence="2">The sequence shown here is derived from an EMBL/GenBank/DDBJ whole genome shotgun (WGS) entry which is preliminary data.</text>
</comment>
<feature type="compositionally biased region" description="Low complexity" evidence="1">
    <location>
        <begin position="285"/>
        <end position="295"/>
    </location>
</feature>
<feature type="region of interest" description="Disordered" evidence="1">
    <location>
        <begin position="269"/>
        <end position="378"/>
    </location>
</feature>
<proteinExistence type="predicted"/>